<evidence type="ECO:0000313" key="10">
    <source>
        <dbReference type="Proteomes" id="UP001516464"/>
    </source>
</evidence>
<gene>
    <name evidence="9" type="primary">rtcB</name>
    <name evidence="9" type="ORF">TCON_0789</name>
</gene>
<accession>A0ABQ7I0M1</accession>
<reference evidence="9 10" key="1">
    <citation type="submission" date="2019-01" db="EMBL/GenBank/DDBJ databases">
        <title>Genomes sequencing and comparative genomics of infectious freshwater microsporidia, Cucumispora dikerogammari and Thelohania contejeani.</title>
        <authorList>
            <person name="Cormier A."/>
            <person name="Giraud I."/>
            <person name="Wattier R."/>
            <person name="Teixeira M."/>
            <person name="Grandjean F."/>
            <person name="Rigaud T."/>
            <person name="Cordaux R."/>
        </authorList>
    </citation>
    <scope>NUCLEOTIDE SEQUENCE [LARGE SCALE GENOMIC DNA]</scope>
    <source>
        <strain evidence="9">T1</strain>
        <tissue evidence="9">Spores</tissue>
    </source>
</reference>
<evidence type="ECO:0000256" key="2">
    <source>
        <dbReference type="ARBA" id="ARBA00012726"/>
    </source>
</evidence>
<evidence type="ECO:0000256" key="4">
    <source>
        <dbReference type="ARBA" id="ARBA00022723"/>
    </source>
</evidence>
<protein>
    <recommendedName>
        <fullName evidence="2">3'-phosphate/5'-hydroxy nucleic acid ligase</fullName>
        <ecNumber evidence="2">6.5.1.8</ecNumber>
    </recommendedName>
</protein>
<organism evidence="9 10">
    <name type="scientific">Astathelohania contejeani</name>
    <dbReference type="NCBI Taxonomy" id="164912"/>
    <lineage>
        <taxon>Eukaryota</taxon>
        <taxon>Fungi</taxon>
        <taxon>Fungi incertae sedis</taxon>
        <taxon>Microsporidia</taxon>
        <taxon>Astathelohaniidae</taxon>
        <taxon>Astathelohania</taxon>
    </lineage>
</organism>
<dbReference type="InterPro" id="IPR001233">
    <property type="entry name" value="RtcB"/>
</dbReference>
<dbReference type="Gene3D" id="3.90.1860.10">
    <property type="entry name" value="tRNA-splicing ligase RtcB"/>
    <property type="match status" value="1"/>
</dbReference>
<evidence type="ECO:0000256" key="5">
    <source>
        <dbReference type="ARBA" id="ARBA00022741"/>
    </source>
</evidence>
<name>A0ABQ7I0M1_9MICR</name>
<dbReference type="InterPro" id="IPR036025">
    <property type="entry name" value="RtcB-like_sf"/>
</dbReference>
<evidence type="ECO:0000256" key="3">
    <source>
        <dbReference type="ARBA" id="ARBA00022598"/>
    </source>
</evidence>
<comment type="cofactor">
    <cofactor evidence="1">
        <name>Mn(2+)</name>
        <dbReference type="ChEBI" id="CHEBI:29035"/>
    </cofactor>
</comment>
<proteinExistence type="predicted"/>
<comment type="catalytic activity">
    <reaction evidence="8">
        <text>a 3'-end 3'-phospho-ribonucleotide-RNA + a 5'-end dephospho-ribonucleoside-RNA + GTP = a ribonucleotidyl-ribonucleotide-RNA + GMP + diphosphate</text>
        <dbReference type="Rhea" id="RHEA:68076"/>
        <dbReference type="Rhea" id="RHEA-COMP:10463"/>
        <dbReference type="Rhea" id="RHEA-COMP:13936"/>
        <dbReference type="Rhea" id="RHEA-COMP:17355"/>
        <dbReference type="ChEBI" id="CHEBI:33019"/>
        <dbReference type="ChEBI" id="CHEBI:37565"/>
        <dbReference type="ChEBI" id="CHEBI:58115"/>
        <dbReference type="ChEBI" id="CHEBI:83062"/>
        <dbReference type="ChEBI" id="CHEBI:138284"/>
        <dbReference type="ChEBI" id="CHEBI:173118"/>
        <dbReference type="EC" id="6.5.1.8"/>
    </reaction>
</comment>
<keyword evidence="6" id="KW-0342">GTP-binding</keyword>
<keyword evidence="5" id="KW-0547">Nucleotide-binding</keyword>
<dbReference type="EC" id="6.5.1.8" evidence="2"/>
<dbReference type="PANTHER" id="PTHR11118:SF1">
    <property type="entry name" value="RNA-SPLICING LIGASE RTCB HOMOLOG"/>
    <property type="match status" value="1"/>
</dbReference>
<dbReference type="Proteomes" id="UP001516464">
    <property type="component" value="Unassembled WGS sequence"/>
</dbReference>
<evidence type="ECO:0000313" key="9">
    <source>
        <dbReference type="EMBL" id="KAF7684012.1"/>
    </source>
</evidence>
<dbReference type="SUPFAM" id="SSF103365">
    <property type="entry name" value="Hypothetical protein PH1602"/>
    <property type="match status" value="1"/>
</dbReference>
<dbReference type="Pfam" id="PF01139">
    <property type="entry name" value="RtcB"/>
    <property type="match status" value="1"/>
</dbReference>
<dbReference type="GO" id="GO:0016874">
    <property type="term" value="F:ligase activity"/>
    <property type="evidence" value="ECO:0007669"/>
    <property type="project" value="UniProtKB-KW"/>
</dbReference>
<comment type="caution">
    <text evidence="9">The sequence shown here is derived from an EMBL/GenBank/DDBJ whole genome shotgun (WGS) entry which is preliminary data.</text>
</comment>
<keyword evidence="3 9" id="KW-0436">Ligase</keyword>
<dbReference type="PANTHER" id="PTHR11118">
    <property type="entry name" value="RNA-SPLICING LIGASE RTCB HOMOLOG"/>
    <property type="match status" value="1"/>
</dbReference>
<evidence type="ECO:0000256" key="1">
    <source>
        <dbReference type="ARBA" id="ARBA00001936"/>
    </source>
</evidence>
<keyword evidence="10" id="KW-1185">Reference proteome</keyword>
<evidence type="ECO:0000256" key="6">
    <source>
        <dbReference type="ARBA" id="ARBA00023134"/>
    </source>
</evidence>
<dbReference type="EMBL" id="SBIQ01000034">
    <property type="protein sequence ID" value="KAF7684012.1"/>
    <property type="molecule type" value="Genomic_DNA"/>
</dbReference>
<evidence type="ECO:0000256" key="7">
    <source>
        <dbReference type="ARBA" id="ARBA00023211"/>
    </source>
</evidence>
<keyword evidence="4" id="KW-0479">Metal-binding</keyword>
<evidence type="ECO:0000256" key="8">
    <source>
        <dbReference type="ARBA" id="ARBA00047746"/>
    </source>
</evidence>
<keyword evidence="7" id="KW-0464">Manganese</keyword>
<sequence>MDLISKNIFSLQNERFGRLTVVPRIFMSEELAEPLTLEYNLNPDDSTLTQLASICFLPGIIDVVGLPDLHRGYGFPIGSVAAFDPFDPCSVVCPLGVGYDINCGVRGMVLDISKDKLIPILDDLLDDLSNIENTTLKLRDLNGLLDGGLQFLIDLGFIKENLDSVESRGFIPGNSRLVSQKAKGRGLNQLETLGKGNHFLEIQFVDKIYDKEKANVMGIQKEGQLVVMIHTGSRALGHIVCGEYLEKAGETVPLNSVLGQEYMFAMGSAANFAFGNRALIAEKVKQIFGKYFKGVQCQLIYDASHNIAKKEIHRIDGVEKELLVHRKGAARSFGPGQGELRGSYGVIGQPVMVGGSMGTSSYILCGTNKAMELSLGSTCHGAGRIYSRNEARIQFTHSEVAGDLLSQGIKFRCGSESGLVEEAPGAYKNIESVIDVSVGCGITERICRVKPIAVIKE</sequence>